<accession>A0A0U4H7H1</accession>
<dbReference type="PANTHER" id="PTHR33964:SF1">
    <property type="entry name" value="RE45066P"/>
    <property type="match status" value="1"/>
</dbReference>
<dbReference type="EMBL" id="KU365870">
    <property type="protein sequence ID" value="ALX72368.1"/>
    <property type="molecule type" value="mRNA"/>
</dbReference>
<reference evidence="1" key="1">
    <citation type="submission" date="2015-12" db="EMBL/GenBank/DDBJ databases">
        <title>First venom gland Transcriptomic analysis of Iranian yellow scorpion 'Odonthubuthus doriae'.</title>
        <authorList>
            <person name="Naderi Soorki M."/>
            <person name="Galehdari H."/>
            <person name="Jalali A."/>
            <person name="Baradaran M."/>
        </authorList>
    </citation>
    <scope>NUCLEOTIDE SEQUENCE</scope>
</reference>
<dbReference type="AlphaFoldDB" id="A0A0U4H7H1"/>
<dbReference type="PANTHER" id="PTHR33964">
    <property type="entry name" value="RE45066P-RELATED"/>
    <property type="match status" value="1"/>
</dbReference>
<protein>
    <submittedName>
        <fullName evidence="1">Venom protein VP3</fullName>
    </submittedName>
</protein>
<sequence>MLKKMKILSPRNEEEMTKQCSYLDEMRNCVYNYSRECMTELERSLGDLILSGTADSMKELCKPTNRIHQDFLKQAECINDKYSGTATCFKDAFAAVEALDSIKPETRIQFLCCGINRFRKCVDEYFSSACDKSVAEFIDAILEFILTEFALQICTSYETYKSGCPALPTGNDLKGTYKTNLIGEFLTPFYRE</sequence>
<gene>
    <name evidence="1" type="primary">VP3</name>
</gene>
<proteinExistence type="evidence at transcript level"/>
<name>A0A0U4H7H1_ODODO</name>
<evidence type="ECO:0000313" key="1">
    <source>
        <dbReference type="EMBL" id="ALX72368.1"/>
    </source>
</evidence>
<organism evidence="1">
    <name type="scientific">Odontobuthus doriae</name>
    <name type="common">Yellow Iranian scorpion</name>
    <dbReference type="NCBI Taxonomy" id="342590"/>
    <lineage>
        <taxon>Eukaryota</taxon>
        <taxon>Metazoa</taxon>
        <taxon>Ecdysozoa</taxon>
        <taxon>Arthropoda</taxon>
        <taxon>Chelicerata</taxon>
        <taxon>Arachnida</taxon>
        <taxon>Scorpiones</taxon>
        <taxon>Buthida</taxon>
        <taxon>Buthoidea</taxon>
        <taxon>Buthidae</taxon>
        <taxon>Odontobuthus</taxon>
    </lineage>
</organism>